<organism evidence="2">
    <name type="scientific">Streptomyces sp. SID7499</name>
    <dbReference type="NCBI Taxonomy" id="2706086"/>
    <lineage>
        <taxon>Bacteria</taxon>
        <taxon>Bacillati</taxon>
        <taxon>Actinomycetota</taxon>
        <taxon>Actinomycetes</taxon>
        <taxon>Kitasatosporales</taxon>
        <taxon>Streptomycetaceae</taxon>
        <taxon>Streptomyces</taxon>
    </lineage>
</organism>
<dbReference type="InterPro" id="IPR000873">
    <property type="entry name" value="AMP-dep_synth/lig_dom"/>
</dbReference>
<name>A0A6G3XNL6_9ACTN</name>
<accession>A0A6G3XNL6</accession>
<gene>
    <name evidence="2" type="ORF">G3M58_73905</name>
</gene>
<protein>
    <recommendedName>
        <fullName evidence="1">AMP-dependent synthetase/ligase domain-containing protein</fullName>
    </recommendedName>
</protein>
<feature type="non-terminal residue" evidence="2">
    <location>
        <position position="1"/>
    </location>
</feature>
<evidence type="ECO:0000259" key="1">
    <source>
        <dbReference type="Pfam" id="PF00501"/>
    </source>
</evidence>
<feature type="non-terminal residue" evidence="2">
    <location>
        <position position="70"/>
    </location>
</feature>
<dbReference type="AlphaFoldDB" id="A0A6G3XNL6"/>
<evidence type="ECO:0000313" key="2">
    <source>
        <dbReference type="EMBL" id="NEE19254.1"/>
    </source>
</evidence>
<reference evidence="2" key="1">
    <citation type="submission" date="2020-01" db="EMBL/GenBank/DDBJ databases">
        <title>Insect and environment-associated Actinomycetes.</title>
        <authorList>
            <person name="Currrie C."/>
            <person name="Chevrette M."/>
            <person name="Carlson C."/>
            <person name="Stubbendieck R."/>
            <person name="Wendt-Pienkowski E."/>
        </authorList>
    </citation>
    <scope>NUCLEOTIDE SEQUENCE</scope>
    <source>
        <strain evidence="2">SID7499</strain>
    </source>
</reference>
<comment type="caution">
    <text evidence="2">The sequence shown here is derived from an EMBL/GenBank/DDBJ whole genome shotgun (WGS) entry which is preliminary data.</text>
</comment>
<sequence>ALLRREHVTVLNQTPSAFHQLADVLLGSSEKIELALRTVVFGGEALDPGRLTGWFERYGDDAPELVNMYG</sequence>
<feature type="domain" description="AMP-dependent synthetase/ligase" evidence="1">
    <location>
        <begin position="2"/>
        <end position="70"/>
    </location>
</feature>
<dbReference type="Gene3D" id="3.40.50.980">
    <property type="match status" value="1"/>
</dbReference>
<proteinExistence type="predicted"/>
<dbReference type="EMBL" id="JAAGMN010007859">
    <property type="protein sequence ID" value="NEE19254.1"/>
    <property type="molecule type" value="Genomic_DNA"/>
</dbReference>
<dbReference type="Pfam" id="PF00501">
    <property type="entry name" value="AMP-binding"/>
    <property type="match status" value="1"/>
</dbReference>
<dbReference type="SUPFAM" id="SSF56801">
    <property type="entry name" value="Acetyl-CoA synthetase-like"/>
    <property type="match status" value="1"/>
</dbReference>